<gene>
    <name evidence="1" type="ORF">OKW52_15895</name>
</gene>
<reference evidence="1 2" key="1">
    <citation type="submission" date="2022-10" db="EMBL/GenBank/DDBJ databases">
        <title>Pararhodobacter sp. nov., isolated from marine algae.</title>
        <authorList>
            <person name="Choi B.J."/>
            <person name="Kim J.M."/>
            <person name="Lee J.K."/>
            <person name="Choi D.G."/>
            <person name="Jeon C.O."/>
        </authorList>
    </citation>
    <scope>NUCLEOTIDE SEQUENCE [LARGE SCALE GENOMIC DNA]</scope>
    <source>
        <strain evidence="1 2">ZQ420</strain>
    </source>
</reference>
<name>A0ABT3H1J5_9RHOB</name>
<evidence type="ECO:0000313" key="2">
    <source>
        <dbReference type="Proteomes" id="UP001208938"/>
    </source>
</evidence>
<dbReference type="RefSeq" id="WP_264506581.1">
    <property type="nucleotide sequence ID" value="NZ_JAPDFL010000001.1"/>
</dbReference>
<comment type="caution">
    <text evidence="1">The sequence shown here is derived from an EMBL/GenBank/DDBJ whole genome shotgun (WGS) entry which is preliminary data.</text>
</comment>
<sequence length="90" mass="10504">MKKEDIEQQLVESIDMLAAVEHQRWAHWQNYLHSEGTKLADGSLMLPPDLVARWEKQIQTPFEKLSDDEKESDREQVQQYIPAVAQILSN</sequence>
<dbReference type="EMBL" id="JAPDFL010000001">
    <property type="protein sequence ID" value="MCW1933701.1"/>
    <property type="molecule type" value="Genomic_DNA"/>
</dbReference>
<proteinExistence type="predicted"/>
<accession>A0ABT3H1J5</accession>
<keyword evidence="2" id="KW-1185">Reference proteome</keyword>
<organism evidence="1 2">
    <name type="scientific">Pararhodobacter zhoushanensis</name>
    <dbReference type="NCBI Taxonomy" id="2479545"/>
    <lineage>
        <taxon>Bacteria</taxon>
        <taxon>Pseudomonadati</taxon>
        <taxon>Pseudomonadota</taxon>
        <taxon>Alphaproteobacteria</taxon>
        <taxon>Rhodobacterales</taxon>
        <taxon>Paracoccaceae</taxon>
        <taxon>Pararhodobacter</taxon>
    </lineage>
</organism>
<dbReference type="Proteomes" id="UP001208938">
    <property type="component" value="Unassembled WGS sequence"/>
</dbReference>
<protein>
    <submittedName>
        <fullName evidence="1">Uncharacterized protein</fullName>
    </submittedName>
</protein>
<evidence type="ECO:0000313" key="1">
    <source>
        <dbReference type="EMBL" id="MCW1933701.1"/>
    </source>
</evidence>
<dbReference type="Gene3D" id="6.20.350.10">
    <property type="match status" value="1"/>
</dbReference>